<feature type="compositionally biased region" description="Polar residues" evidence="1">
    <location>
        <begin position="52"/>
        <end position="61"/>
    </location>
</feature>
<evidence type="ECO:0000256" key="1">
    <source>
        <dbReference type="SAM" id="MobiDB-lite"/>
    </source>
</evidence>
<feature type="compositionally biased region" description="Low complexity" evidence="1">
    <location>
        <begin position="62"/>
        <end position="71"/>
    </location>
</feature>
<name>A0AAE9IP85_BRUAO</name>
<protein>
    <submittedName>
        <fullName evidence="2">Uncharacterized protein</fullName>
    </submittedName>
</protein>
<accession>A0AAE9IP85</accession>
<dbReference type="EMBL" id="CP098117">
    <property type="protein sequence ID" value="URS49112.1"/>
    <property type="molecule type" value="Genomic_DNA"/>
</dbReference>
<feature type="region of interest" description="Disordered" evidence="1">
    <location>
        <begin position="1"/>
        <end position="21"/>
    </location>
</feature>
<gene>
    <name evidence="2" type="ORF">NBW10_10070</name>
</gene>
<feature type="region of interest" description="Disordered" evidence="1">
    <location>
        <begin position="47"/>
        <end position="71"/>
    </location>
</feature>
<evidence type="ECO:0000313" key="2">
    <source>
        <dbReference type="EMBL" id="URS49112.1"/>
    </source>
</evidence>
<organism evidence="2 3">
    <name type="scientific">Brucella abortus</name>
    <dbReference type="NCBI Taxonomy" id="235"/>
    <lineage>
        <taxon>Bacteria</taxon>
        <taxon>Pseudomonadati</taxon>
        <taxon>Pseudomonadota</taxon>
        <taxon>Alphaproteobacteria</taxon>
        <taxon>Hyphomicrobiales</taxon>
        <taxon>Brucellaceae</taxon>
        <taxon>Brucella/Ochrobactrum group</taxon>
        <taxon>Brucella</taxon>
    </lineage>
</organism>
<dbReference type="RefSeq" id="WP_154018645.1">
    <property type="nucleotide sequence ID" value="NZ_CP007681.1"/>
</dbReference>
<reference evidence="2" key="1">
    <citation type="submission" date="2022-05" db="EMBL/GenBank/DDBJ databases">
        <title>Brucella abortus biovar 1 isolated from water buffalo in Campania region.</title>
        <authorList>
            <person name="Riccardi M.G."/>
            <person name="Paradiso R."/>
            <person name="Borriello G."/>
        </authorList>
    </citation>
    <scope>NUCLEOTIDE SEQUENCE</scope>
    <source>
        <strain evidence="2">69841</strain>
    </source>
</reference>
<evidence type="ECO:0000313" key="3">
    <source>
        <dbReference type="Proteomes" id="UP001056690"/>
    </source>
</evidence>
<sequence length="90" mass="9549">MTIAGSSVGKPNLATKPGEITHCASSTPPFIPQAFFSPHVARKNLTGRTGKMATNHQCGHENNNNASRARSTSACYITSVSQDLTLSLMM</sequence>
<dbReference type="GeneID" id="93014905"/>
<dbReference type="AlphaFoldDB" id="A0AAE9IP85"/>
<proteinExistence type="predicted"/>
<dbReference type="Proteomes" id="UP001056690">
    <property type="component" value="Chromosome 1"/>
</dbReference>